<dbReference type="Pfam" id="PF00155">
    <property type="entry name" value="Aminotran_1_2"/>
    <property type="match status" value="1"/>
</dbReference>
<dbReference type="InterPro" id="IPR015422">
    <property type="entry name" value="PyrdxlP-dep_Trfase_small"/>
</dbReference>
<evidence type="ECO:0000313" key="4">
    <source>
        <dbReference type="Proteomes" id="UP000254808"/>
    </source>
</evidence>
<dbReference type="InterPro" id="IPR015421">
    <property type="entry name" value="PyrdxlP-dep_Trfase_major"/>
</dbReference>
<dbReference type="GO" id="GO:0030170">
    <property type="term" value="F:pyridoxal phosphate binding"/>
    <property type="evidence" value="ECO:0007669"/>
    <property type="project" value="InterPro"/>
</dbReference>
<name>A0A345UKW8_9BACT</name>
<dbReference type="SUPFAM" id="SSF53383">
    <property type="entry name" value="PLP-dependent transferases"/>
    <property type="match status" value="1"/>
</dbReference>
<accession>A0A345UKW8</accession>
<reference evidence="3 4" key="1">
    <citation type="submission" date="2018-03" db="EMBL/GenBank/DDBJ databases">
        <title>Phenotypic and genomic properties of Cyclonatronum proteinivorum gen. nov., sp. nov., a haloalkaliphilic bacteroidete from soda lakes possessing Na+-translocating rhodopsin.</title>
        <authorList>
            <person name="Toshchakov S.V."/>
            <person name="Korzhenkov A."/>
            <person name="Samarov N.I."/>
            <person name="Kublanov I.V."/>
            <person name="Muntyan M.S."/>
            <person name="Sorokin D.Y."/>
        </authorList>
    </citation>
    <scope>NUCLEOTIDE SEQUENCE [LARGE SCALE GENOMIC DNA]</scope>
    <source>
        <strain evidence="3 4">Omega</strain>
    </source>
</reference>
<dbReference type="Gene3D" id="3.90.1150.10">
    <property type="entry name" value="Aspartate Aminotransferase, domain 1"/>
    <property type="match status" value="1"/>
</dbReference>
<proteinExistence type="predicted"/>
<dbReference type="InterPro" id="IPR050478">
    <property type="entry name" value="Ethylene_sulfur-biosynth"/>
</dbReference>
<dbReference type="GO" id="GO:0006520">
    <property type="term" value="P:amino acid metabolic process"/>
    <property type="evidence" value="ECO:0007669"/>
    <property type="project" value="TreeGrafter"/>
</dbReference>
<evidence type="ECO:0000256" key="1">
    <source>
        <dbReference type="ARBA" id="ARBA00022898"/>
    </source>
</evidence>
<dbReference type="PRINTS" id="PR00753">
    <property type="entry name" value="ACCSYNTHASE"/>
</dbReference>
<dbReference type="AlphaFoldDB" id="A0A345UKW8"/>
<dbReference type="GO" id="GO:0008483">
    <property type="term" value="F:transaminase activity"/>
    <property type="evidence" value="ECO:0007669"/>
    <property type="project" value="TreeGrafter"/>
</dbReference>
<keyword evidence="1" id="KW-0663">Pyridoxal phosphate</keyword>
<dbReference type="PANTHER" id="PTHR43795">
    <property type="entry name" value="BIFUNCTIONAL ASPARTATE AMINOTRANSFERASE AND GLUTAMATE/ASPARTATE-PREPHENATE AMINOTRANSFERASE-RELATED"/>
    <property type="match status" value="1"/>
</dbReference>
<dbReference type="Proteomes" id="UP000254808">
    <property type="component" value="Chromosome"/>
</dbReference>
<dbReference type="Gene3D" id="3.40.640.10">
    <property type="entry name" value="Type I PLP-dependent aspartate aminotransferase-like (Major domain)"/>
    <property type="match status" value="1"/>
</dbReference>
<dbReference type="CDD" id="cd00609">
    <property type="entry name" value="AAT_like"/>
    <property type="match status" value="1"/>
</dbReference>
<protein>
    <submittedName>
        <fullName evidence="3">1-aminocyclopropane-1-carboxylate synthase</fullName>
    </submittedName>
</protein>
<dbReference type="EMBL" id="CP027806">
    <property type="protein sequence ID" value="AXJ01120.1"/>
    <property type="molecule type" value="Genomic_DNA"/>
</dbReference>
<dbReference type="OrthoDB" id="1489696at2"/>
<dbReference type="InterPro" id="IPR004839">
    <property type="entry name" value="Aminotransferase_I/II_large"/>
</dbReference>
<dbReference type="InterPro" id="IPR015424">
    <property type="entry name" value="PyrdxlP-dep_Trfase"/>
</dbReference>
<gene>
    <name evidence="3" type="ORF">CYPRO_1870</name>
</gene>
<dbReference type="RefSeq" id="WP_114984347.1">
    <property type="nucleotide sequence ID" value="NZ_CP027806.1"/>
</dbReference>
<organism evidence="3 4">
    <name type="scientific">Cyclonatronum proteinivorum</name>
    <dbReference type="NCBI Taxonomy" id="1457365"/>
    <lineage>
        <taxon>Bacteria</taxon>
        <taxon>Pseudomonadati</taxon>
        <taxon>Balneolota</taxon>
        <taxon>Balneolia</taxon>
        <taxon>Balneolales</taxon>
        <taxon>Cyclonatronaceae</taxon>
        <taxon>Cyclonatronum</taxon>
    </lineage>
</organism>
<keyword evidence="4" id="KW-1185">Reference proteome</keyword>
<feature type="domain" description="Aminotransferase class I/classII large" evidence="2">
    <location>
        <begin position="49"/>
        <end position="402"/>
    </location>
</feature>
<evidence type="ECO:0000259" key="2">
    <source>
        <dbReference type="Pfam" id="PF00155"/>
    </source>
</evidence>
<sequence length="427" mass="48253">MYISKRGMRILDGNQPLVAAHYRCASDPWHPESNPKGYINFGTAENHLVFDLLKNRLNASPDIREHHTHYAELHGMSDFREALASYLTDYTGVKASAEHIVTATGSSAILDMLMYALCEAGEGMILPAPYYAGFDHDLKTRVQVEPVPAYTRPEDGYKLTLEVLQQALLHAGKRTIKVRGIIITNPNNPLGQTYDRETLEMIVKFAADHKLQIVADELYMNSVFGSQPYVSLAEVAAEAGADIHLVYGFAKDFALSGFKAGLLHSTNEKVLQVVRELAYFMPVSNATQQILINLLRDKDFVKHFTDENKRRLKSASDFTHALLDKAGIPAEPTDAGFFVWMNLSKWLDSETFEMEFQLYNFILEQARVNVMPGQFFHNAEPGWFRLCYARNEQMLETGIERIRTALHRLDEARLTIDPDSQSVSESE</sequence>
<dbReference type="KEGG" id="cprv:CYPRO_1870"/>
<dbReference type="PANTHER" id="PTHR43795:SF39">
    <property type="entry name" value="AMINOTRANSFERASE CLASS I_CLASSII DOMAIN-CONTAINING PROTEIN"/>
    <property type="match status" value="1"/>
</dbReference>
<evidence type="ECO:0000313" key="3">
    <source>
        <dbReference type="EMBL" id="AXJ01120.1"/>
    </source>
</evidence>